<dbReference type="AlphaFoldDB" id="A0A0A0EGX0"/>
<name>A0A0A0EGX0_9RHOB</name>
<evidence type="ECO:0000256" key="4">
    <source>
        <dbReference type="ARBA" id="ARBA00022475"/>
    </source>
</evidence>
<evidence type="ECO:0000256" key="9">
    <source>
        <dbReference type="SAM" id="Phobius"/>
    </source>
</evidence>
<feature type="transmembrane region" description="Helical" evidence="9">
    <location>
        <begin position="228"/>
        <end position="250"/>
    </location>
</feature>
<dbReference type="InterPro" id="IPR001991">
    <property type="entry name" value="Na-dicarboxylate_symporter"/>
</dbReference>
<feature type="transmembrane region" description="Helical" evidence="9">
    <location>
        <begin position="361"/>
        <end position="382"/>
    </location>
</feature>
<dbReference type="Gene3D" id="1.10.3860.10">
    <property type="entry name" value="Sodium:dicarboxylate symporter"/>
    <property type="match status" value="1"/>
</dbReference>
<accession>A0A0A0EGX0</accession>
<keyword evidence="8 9" id="KW-0472">Membrane</keyword>
<sequence>MTATPGGGGKMSLTVKVLIGMAAGLVLGVIFNVIDSEFINTHIAGGLFAMIGKMFVNALKMLVVPLVFFSLICGVTGIGDIRVLGRVGGKSLVFYILTTGLAISIAIILALIVGPGNGFNMEGIDTSGVTGKEAPTVWNVFAAIVPTNPIAAFANGDMLQVIFYTVVLGVAVLMLGGKSKGFIEGCEYMNEVMMKVVTIVMAFAPIGVFCLIAKTFTEQGIELFGPVLAYVITLVAALFLHLFVTLMILLKIFSGLNPFIFMRKMRPAQIFAFSTASSNATIPVTLRSVTERVGVDNSVASFTVPFGATINMDGTAIMQGVATVFLANVYGVELGLGGYITVIGMAVLASIGTAGVPGVGLVMLTMVLTQVGLPIEGIALILGVDRLMDMIRTAVNITGDAVVSTIVAKGEDKIDMAVFNDPDAGMMTSDELDIDEEAERELAQYAKPH</sequence>
<gene>
    <name evidence="10" type="ORF">ATO9_01585</name>
</gene>
<dbReference type="GO" id="GO:0015293">
    <property type="term" value="F:symporter activity"/>
    <property type="evidence" value="ECO:0007669"/>
    <property type="project" value="UniProtKB-KW"/>
</dbReference>
<proteinExistence type="inferred from homology"/>
<feature type="transmembrane region" description="Helical" evidence="9">
    <location>
        <begin position="62"/>
        <end position="85"/>
    </location>
</feature>
<dbReference type="PRINTS" id="PR00173">
    <property type="entry name" value="EDTRNSPORT"/>
</dbReference>
<evidence type="ECO:0000256" key="7">
    <source>
        <dbReference type="ARBA" id="ARBA00022989"/>
    </source>
</evidence>
<dbReference type="FunFam" id="1.10.3860.10:FF:000001">
    <property type="entry name" value="C4-dicarboxylate transport protein"/>
    <property type="match status" value="1"/>
</dbReference>
<evidence type="ECO:0000313" key="10">
    <source>
        <dbReference type="EMBL" id="KGM50221.1"/>
    </source>
</evidence>
<dbReference type="InterPro" id="IPR036458">
    <property type="entry name" value="Na:dicarbo_symporter_sf"/>
</dbReference>
<evidence type="ECO:0000256" key="6">
    <source>
        <dbReference type="ARBA" id="ARBA00022847"/>
    </source>
</evidence>
<dbReference type="STRING" id="1461694.ATO9_01585"/>
<keyword evidence="5 9" id="KW-0812">Transmembrane</keyword>
<dbReference type="GO" id="GO:0006835">
    <property type="term" value="P:dicarboxylic acid transport"/>
    <property type="evidence" value="ECO:0007669"/>
    <property type="project" value="TreeGrafter"/>
</dbReference>
<reference evidence="10 11" key="1">
    <citation type="journal article" date="2015" name="Antonie Van Leeuwenhoek">
        <title>Pseudooceanicola atlanticus gen. nov. sp. nov., isolated from surface seawater of the Atlantic Ocean and reclassification of Oceanicola batsensis, Oceanicola marinus, Oceanicola nitratireducens, Oceanicola nanhaiensis, Oceanicola antarcticus and Oceanicola flagellatus, as Pseudooceanicola batsensis comb. nov., Pseudooceanicola marinus comb. nov., Pseudooceanicola nitratireducens comb. nov., Pseudooceanicola nanhaiensis comb. nov., Pseudooceanicola antarcticus comb. nov., and Pseudooceanicola flagellatus comb. nov.</title>
        <authorList>
            <person name="Lai Q."/>
            <person name="Li G."/>
            <person name="Liu X."/>
            <person name="Du Y."/>
            <person name="Sun F."/>
            <person name="Shao Z."/>
        </authorList>
    </citation>
    <scope>NUCLEOTIDE SEQUENCE [LARGE SCALE GENOMIC DNA]</scope>
    <source>
        <strain evidence="10 11">22II-s11g</strain>
    </source>
</reference>
<evidence type="ECO:0000256" key="1">
    <source>
        <dbReference type="ARBA" id="ARBA00004429"/>
    </source>
</evidence>
<dbReference type="Pfam" id="PF00375">
    <property type="entry name" value="SDF"/>
    <property type="match status" value="1"/>
</dbReference>
<dbReference type="SUPFAM" id="SSF118215">
    <property type="entry name" value="Proton glutamate symport protein"/>
    <property type="match status" value="1"/>
</dbReference>
<comment type="caution">
    <text evidence="10">The sequence shown here is derived from an EMBL/GenBank/DDBJ whole genome shotgun (WGS) entry which is preliminary data.</text>
</comment>
<organism evidence="10 11">
    <name type="scientific">Pseudooceanicola atlanticus</name>
    <dbReference type="NCBI Taxonomy" id="1461694"/>
    <lineage>
        <taxon>Bacteria</taxon>
        <taxon>Pseudomonadati</taxon>
        <taxon>Pseudomonadota</taxon>
        <taxon>Alphaproteobacteria</taxon>
        <taxon>Rhodobacterales</taxon>
        <taxon>Paracoccaceae</taxon>
        <taxon>Pseudooceanicola</taxon>
    </lineage>
</organism>
<dbReference type="GO" id="GO:0005886">
    <property type="term" value="C:plasma membrane"/>
    <property type="evidence" value="ECO:0007669"/>
    <property type="project" value="UniProtKB-SubCell"/>
</dbReference>
<dbReference type="eggNOG" id="COG1301">
    <property type="taxonomic scope" value="Bacteria"/>
</dbReference>
<keyword evidence="6" id="KW-0769">Symport</keyword>
<feature type="transmembrane region" description="Helical" evidence="9">
    <location>
        <begin position="12"/>
        <end position="31"/>
    </location>
</feature>
<keyword evidence="7 9" id="KW-1133">Transmembrane helix</keyword>
<feature type="transmembrane region" description="Helical" evidence="9">
    <location>
        <begin position="196"/>
        <end position="216"/>
    </location>
</feature>
<feature type="transmembrane region" description="Helical" evidence="9">
    <location>
        <begin position="158"/>
        <end position="176"/>
    </location>
</feature>
<dbReference type="PANTHER" id="PTHR42865">
    <property type="entry name" value="PROTON/GLUTAMATE-ASPARTATE SYMPORTER"/>
    <property type="match status" value="1"/>
</dbReference>
<evidence type="ECO:0000256" key="2">
    <source>
        <dbReference type="ARBA" id="ARBA00006148"/>
    </source>
</evidence>
<protein>
    <submittedName>
        <fullName evidence="10">Sodium:dicarboxylate symporter</fullName>
    </submittedName>
</protein>
<dbReference type="Proteomes" id="UP000030004">
    <property type="component" value="Unassembled WGS sequence"/>
</dbReference>
<evidence type="ECO:0000256" key="3">
    <source>
        <dbReference type="ARBA" id="ARBA00022448"/>
    </source>
</evidence>
<feature type="transmembrane region" description="Helical" evidence="9">
    <location>
        <begin position="336"/>
        <end position="355"/>
    </location>
</feature>
<dbReference type="EMBL" id="AQQX01000001">
    <property type="protein sequence ID" value="KGM50221.1"/>
    <property type="molecule type" value="Genomic_DNA"/>
</dbReference>
<comment type="similarity">
    <text evidence="2">Belongs to the dicarboxylate/amino acid:cation symporter (DAACS) (TC 2.A.23) family.</text>
</comment>
<dbReference type="PANTHER" id="PTHR42865:SF7">
    <property type="entry name" value="PROTON_GLUTAMATE-ASPARTATE SYMPORTER"/>
    <property type="match status" value="1"/>
</dbReference>
<comment type="subcellular location">
    <subcellularLocation>
        <location evidence="1">Cell inner membrane</location>
        <topology evidence="1">Multi-pass membrane protein</topology>
    </subcellularLocation>
</comment>
<evidence type="ECO:0000256" key="5">
    <source>
        <dbReference type="ARBA" id="ARBA00022692"/>
    </source>
</evidence>
<evidence type="ECO:0000313" key="11">
    <source>
        <dbReference type="Proteomes" id="UP000030004"/>
    </source>
</evidence>
<keyword evidence="3" id="KW-0813">Transport</keyword>
<evidence type="ECO:0000256" key="8">
    <source>
        <dbReference type="ARBA" id="ARBA00023136"/>
    </source>
</evidence>
<keyword evidence="11" id="KW-1185">Reference proteome</keyword>
<keyword evidence="4" id="KW-1003">Cell membrane</keyword>
<feature type="transmembrane region" description="Helical" evidence="9">
    <location>
        <begin position="92"/>
        <end position="113"/>
    </location>
</feature>